<name>A0A848C2E8_9FIRM</name>
<comment type="caution">
    <text evidence="3">The sequence shown here is derived from an EMBL/GenBank/DDBJ whole genome shotgun (WGS) entry which is preliminary data.</text>
</comment>
<organism evidence="3 4">
    <name type="scientific">Megasphaera hexanoica</name>
    <dbReference type="NCBI Taxonomy" id="1675036"/>
    <lineage>
        <taxon>Bacteria</taxon>
        <taxon>Bacillati</taxon>
        <taxon>Bacillota</taxon>
        <taxon>Negativicutes</taxon>
        <taxon>Veillonellales</taxon>
        <taxon>Veillonellaceae</taxon>
        <taxon>Megasphaera</taxon>
    </lineage>
</organism>
<protein>
    <submittedName>
        <fullName evidence="3">Glycosyltransferase family 4 protein</fullName>
    </submittedName>
</protein>
<dbReference type="InterPro" id="IPR001296">
    <property type="entry name" value="Glyco_trans_1"/>
</dbReference>
<feature type="domain" description="Glycosyl transferase family 1" evidence="2">
    <location>
        <begin position="187"/>
        <end position="336"/>
    </location>
</feature>
<dbReference type="GO" id="GO:0016757">
    <property type="term" value="F:glycosyltransferase activity"/>
    <property type="evidence" value="ECO:0007669"/>
    <property type="project" value="InterPro"/>
</dbReference>
<evidence type="ECO:0000313" key="4">
    <source>
        <dbReference type="Proteomes" id="UP000591071"/>
    </source>
</evidence>
<dbReference type="RefSeq" id="WP_170087743.1">
    <property type="nucleotide sequence ID" value="NZ_JABAFG010000014.1"/>
</dbReference>
<keyword evidence="1 3" id="KW-0808">Transferase</keyword>
<evidence type="ECO:0000256" key="1">
    <source>
        <dbReference type="ARBA" id="ARBA00022679"/>
    </source>
</evidence>
<dbReference type="Pfam" id="PF00534">
    <property type="entry name" value="Glycos_transf_1"/>
    <property type="match status" value="1"/>
</dbReference>
<dbReference type="GO" id="GO:0009103">
    <property type="term" value="P:lipopolysaccharide biosynthetic process"/>
    <property type="evidence" value="ECO:0007669"/>
    <property type="project" value="TreeGrafter"/>
</dbReference>
<proteinExistence type="predicted"/>
<dbReference type="AlphaFoldDB" id="A0A848C2E8"/>
<accession>A0A848C2E8</accession>
<dbReference type="Gene3D" id="3.40.50.2000">
    <property type="entry name" value="Glycogen Phosphorylase B"/>
    <property type="match status" value="1"/>
</dbReference>
<evidence type="ECO:0000313" key="3">
    <source>
        <dbReference type="EMBL" id="NME28723.1"/>
    </source>
</evidence>
<dbReference type="SUPFAM" id="SSF53756">
    <property type="entry name" value="UDP-Glycosyltransferase/glycogen phosphorylase"/>
    <property type="match status" value="1"/>
</dbReference>
<dbReference type="PANTHER" id="PTHR46401:SF2">
    <property type="entry name" value="GLYCOSYLTRANSFERASE WBBK-RELATED"/>
    <property type="match status" value="1"/>
</dbReference>
<gene>
    <name evidence="3" type="ORF">HF872_08860</name>
</gene>
<dbReference type="EMBL" id="JABAFG010000014">
    <property type="protein sequence ID" value="NME28723.1"/>
    <property type="molecule type" value="Genomic_DNA"/>
</dbReference>
<reference evidence="3 4" key="1">
    <citation type="submission" date="2020-04" db="EMBL/GenBank/DDBJ databases">
        <authorList>
            <person name="Hitch T.C.A."/>
            <person name="Wylensek D."/>
            <person name="Clavel T."/>
        </authorList>
    </citation>
    <scope>NUCLEOTIDE SEQUENCE [LARGE SCALE GENOMIC DNA]</scope>
    <source>
        <strain evidence="3 4">Oil-RF-744-FAT-WT-6-1</strain>
    </source>
</reference>
<dbReference type="Proteomes" id="UP000591071">
    <property type="component" value="Unassembled WGS sequence"/>
</dbReference>
<sequence>MNILVYSVSADSGGALSVLMDFYRKFKADKQNHYYFVVSTPHLEECDNITVLRFPEIKKGWGHRLYFEYIKAPQLVRKYRVDKVFSTTNTIIPFVKVKQILYLQQCLPFIEYRFSWKESRILWLYQNIIGRLIIYSVKRASQVIVQTEWMRKSVFYITGKDINRVHVKRPSISLNLVKKFDGFQEIPLFFYPAGAYLYKNHMLILKACQKLKTVNIGNYKIYFTLTGLENSYAVALKNYVKEYNLPVEFIGTLERKDVFNIYSKSVLLFPSFIETIGMPLIEAREAECPILAADVAFSREVLAGYRNFKLFNRTDWESLAEQMRLIITETENSEDIR</sequence>
<dbReference type="PANTHER" id="PTHR46401">
    <property type="entry name" value="GLYCOSYLTRANSFERASE WBBK-RELATED"/>
    <property type="match status" value="1"/>
</dbReference>
<evidence type="ECO:0000259" key="2">
    <source>
        <dbReference type="Pfam" id="PF00534"/>
    </source>
</evidence>